<dbReference type="PROSITE" id="PS51352">
    <property type="entry name" value="THIOREDOXIN_2"/>
    <property type="match status" value="1"/>
</dbReference>
<dbReference type="InterPro" id="IPR013766">
    <property type="entry name" value="Thioredoxin_domain"/>
</dbReference>
<dbReference type="CDD" id="cd02947">
    <property type="entry name" value="TRX_family"/>
    <property type="match status" value="1"/>
</dbReference>
<sequence length="178" mass="19825">MESLRCPQRRLTQGAPLRSAVVCPAVRMVHGRRPLQIAAAAYQPTLAAASVVSAVTPVHVSTPSGGMERVVPELDPKSFYDFISGDALCVVDYYSDWCGPCQLMHKELDKLTAAFKSVRFAKINCGHCPEFSTRQRIRSLPTFRLYYKGTCLDEITGAKPMQLRQLLTHYICMTSISR</sequence>
<dbReference type="AlphaFoldDB" id="A0AAD3DZU9"/>
<organism evidence="3 4">
    <name type="scientific">Astrephomene gubernaculifera</name>
    <dbReference type="NCBI Taxonomy" id="47775"/>
    <lineage>
        <taxon>Eukaryota</taxon>
        <taxon>Viridiplantae</taxon>
        <taxon>Chlorophyta</taxon>
        <taxon>core chlorophytes</taxon>
        <taxon>Chlorophyceae</taxon>
        <taxon>CS clade</taxon>
        <taxon>Chlamydomonadales</taxon>
        <taxon>Astrephomenaceae</taxon>
        <taxon>Astrephomene</taxon>
    </lineage>
</organism>
<evidence type="ECO:0000256" key="1">
    <source>
        <dbReference type="ARBA" id="ARBA00023157"/>
    </source>
</evidence>
<keyword evidence="4" id="KW-1185">Reference proteome</keyword>
<dbReference type="EMBL" id="BMAR01000036">
    <property type="protein sequence ID" value="GFR50252.1"/>
    <property type="molecule type" value="Genomic_DNA"/>
</dbReference>
<dbReference type="Proteomes" id="UP001054857">
    <property type="component" value="Unassembled WGS sequence"/>
</dbReference>
<feature type="domain" description="Thioredoxin" evidence="2">
    <location>
        <begin position="35"/>
        <end position="172"/>
    </location>
</feature>
<dbReference type="PROSITE" id="PS00194">
    <property type="entry name" value="THIOREDOXIN_1"/>
    <property type="match status" value="1"/>
</dbReference>
<gene>
    <name evidence="3" type="ORF">Agub_g12438</name>
</gene>
<evidence type="ECO:0000259" key="2">
    <source>
        <dbReference type="PROSITE" id="PS51352"/>
    </source>
</evidence>
<dbReference type="InterPro" id="IPR017937">
    <property type="entry name" value="Thioredoxin_CS"/>
</dbReference>
<reference evidence="3 4" key="1">
    <citation type="journal article" date="2021" name="Sci. Rep.">
        <title>Genome sequencing of the multicellular alga Astrephomene provides insights into convergent evolution of germ-soma differentiation.</title>
        <authorList>
            <person name="Yamashita S."/>
            <person name="Yamamoto K."/>
            <person name="Matsuzaki R."/>
            <person name="Suzuki S."/>
            <person name="Yamaguchi H."/>
            <person name="Hirooka S."/>
            <person name="Minakuchi Y."/>
            <person name="Miyagishima S."/>
            <person name="Kawachi M."/>
            <person name="Toyoda A."/>
            <person name="Nozaki H."/>
        </authorList>
    </citation>
    <scope>NUCLEOTIDE SEQUENCE [LARGE SCALE GENOMIC DNA]</scope>
    <source>
        <strain evidence="3 4">NIES-4017</strain>
    </source>
</reference>
<proteinExistence type="predicted"/>
<keyword evidence="1" id="KW-1015">Disulfide bond</keyword>
<dbReference type="Gene3D" id="3.40.30.10">
    <property type="entry name" value="Glutaredoxin"/>
    <property type="match status" value="1"/>
</dbReference>
<evidence type="ECO:0000313" key="4">
    <source>
        <dbReference type="Proteomes" id="UP001054857"/>
    </source>
</evidence>
<comment type="caution">
    <text evidence="3">The sequence shown here is derived from an EMBL/GenBank/DDBJ whole genome shotgun (WGS) entry which is preliminary data.</text>
</comment>
<dbReference type="Pfam" id="PF00085">
    <property type="entry name" value="Thioredoxin"/>
    <property type="match status" value="1"/>
</dbReference>
<name>A0AAD3DZU9_9CHLO</name>
<dbReference type="SUPFAM" id="SSF52833">
    <property type="entry name" value="Thioredoxin-like"/>
    <property type="match status" value="1"/>
</dbReference>
<protein>
    <recommendedName>
        <fullName evidence="2">Thioredoxin domain-containing protein</fullName>
    </recommendedName>
</protein>
<dbReference type="InterPro" id="IPR036249">
    <property type="entry name" value="Thioredoxin-like_sf"/>
</dbReference>
<dbReference type="PANTHER" id="PTHR46115">
    <property type="entry name" value="THIOREDOXIN-LIKE PROTEIN 1"/>
    <property type="match status" value="1"/>
</dbReference>
<evidence type="ECO:0000313" key="3">
    <source>
        <dbReference type="EMBL" id="GFR50252.1"/>
    </source>
</evidence>
<accession>A0AAD3DZU9</accession>